<proteinExistence type="predicted"/>
<evidence type="ECO:0000256" key="1">
    <source>
        <dbReference type="SAM" id="MobiDB-lite"/>
    </source>
</evidence>
<evidence type="ECO:0000313" key="2">
    <source>
        <dbReference type="EMBL" id="SQA97107.1"/>
    </source>
</evidence>
<dbReference type="EMBL" id="UAVU01000003">
    <property type="protein sequence ID" value="SQA97107.1"/>
    <property type="molecule type" value="Genomic_DNA"/>
</dbReference>
<sequence length="46" mass="5346">MQVLFSPSPFQGEGWGEGQTSPIFRREPRPRRSFIHQTVSLVLEEM</sequence>
<feature type="region of interest" description="Disordered" evidence="1">
    <location>
        <begin position="1"/>
        <end position="29"/>
    </location>
</feature>
<organism evidence="2 3">
    <name type="scientific">Cedecea neteri</name>
    <dbReference type="NCBI Taxonomy" id="158822"/>
    <lineage>
        <taxon>Bacteria</taxon>
        <taxon>Pseudomonadati</taxon>
        <taxon>Pseudomonadota</taxon>
        <taxon>Gammaproteobacteria</taxon>
        <taxon>Enterobacterales</taxon>
        <taxon>Enterobacteriaceae</taxon>
        <taxon>Cedecea</taxon>
    </lineage>
</organism>
<dbReference type="AlphaFoldDB" id="A0A2X2T3W5"/>
<name>A0A2X2T3W5_9ENTR</name>
<evidence type="ECO:0000313" key="3">
    <source>
        <dbReference type="Proteomes" id="UP000251197"/>
    </source>
</evidence>
<protein>
    <submittedName>
        <fullName evidence="2">Uncharacterized protein</fullName>
    </submittedName>
</protein>
<gene>
    <name evidence="2" type="ORF">NCTC12120_00924</name>
</gene>
<dbReference type="Proteomes" id="UP000251197">
    <property type="component" value="Unassembled WGS sequence"/>
</dbReference>
<reference evidence="2 3" key="1">
    <citation type="submission" date="2018-06" db="EMBL/GenBank/DDBJ databases">
        <authorList>
            <consortium name="Pathogen Informatics"/>
            <person name="Doyle S."/>
        </authorList>
    </citation>
    <scope>NUCLEOTIDE SEQUENCE [LARGE SCALE GENOMIC DNA]</scope>
    <source>
        <strain evidence="2 3">NCTC12120</strain>
    </source>
</reference>
<accession>A0A2X2T3W5</accession>